<keyword evidence="10" id="KW-0946">Virion</keyword>
<proteinExistence type="inferred from homology"/>
<dbReference type="SUPFAM" id="SSF53448">
    <property type="entry name" value="Nucleotide-diphospho-sugar transferases"/>
    <property type="match status" value="1"/>
</dbReference>
<accession>A0A3A4ZB32</accession>
<dbReference type="Pfam" id="PF00483">
    <property type="entry name" value="NTP_transferase"/>
    <property type="match status" value="1"/>
</dbReference>
<dbReference type="PANTHER" id="PTHR43532">
    <property type="entry name" value="GLUCOSE-1-PHOSPHATE THYMIDYLYLTRANSFERASE"/>
    <property type="match status" value="1"/>
</dbReference>
<comment type="similarity">
    <text evidence="2">Belongs to the glucose-1-phosphate thymidylyltransferase family.</text>
</comment>
<evidence type="ECO:0000256" key="8">
    <source>
        <dbReference type="ARBA" id="ARBA00049336"/>
    </source>
</evidence>
<dbReference type="InterPro" id="IPR029044">
    <property type="entry name" value="Nucleotide-diphossugar_trans"/>
</dbReference>
<organism evidence="10 11">
    <name type="scientific">candidate division WWE3 bacterium</name>
    <dbReference type="NCBI Taxonomy" id="2053526"/>
    <lineage>
        <taxon>Bacteria</taxon>
        <taxon>Katanobacteria</taxon>
    </lineage>
</organism>
<dbReference type="AlphaFoldDB" id="A0A3A4ZB32"/>
<keyword evidence="10" id="KW-0167">Capsid protein</keyword>
<evidence type="ECO:0000259" key="9">
    <source>
        <dbReference type="Pfam" id="PF00483"/>
    </source>
</evidence>
<comment type="caution">
    <text evidence="10">The sequence shown here is derived from an EMBL/GenBank/DDBJ whole genome shotgun (WGS) entry which is preliminary data.</text>
</comment>
<reference evidence="10 11" key="1">
    <citation type="journal article" date="2017" name="ISME J.">
        <title>Energy and carbon metabolisms in a deep terrestrial subsurface fluid microbial community.</title>
        <authorList>
            <person name="Momper L."/>
            <person name="Jungbluth S.P."/>
            <person name="Lee M.D."/>
            <person name="Amend J.P."/>
        </authorList>
    </citation>
    <scope>NUCLEOTIDE SEQUENCE [LARGE SCALE GENOMIC DNA]</scope>
    <source>
        <strain evidence="10">SURF_46</strain>
    </source>
</reference>
<evidence type="ECO:0000313" key="11">
    <source>
        <dbReference type="Proteomes" id="UP000265540"/>
    </source>
</evidence>
<evidence type="ECO:0000256" key="1">
    <source>
        <dbReference type="ARBA" id="ARBA00001946"/>
    </source>
</evidence>
<evidence type="ECO:0000313" key="10">
    <source>
        <dbReference type="EMBL" id="RJR26471.1"/>
    </source>
</evidence>
<keyword evidence="7" id="KW-0460">Magnesium</keyword>
<comment type="cofactor">
    <cofactor evidence="1">
        <name>Mg(2+)</name>
        <dbReference type="ChEBI" id="CHEBI:18420"/>
    </cofactor>
</comment>
<evidence type="ECO:0000256" key="7">
    <source>
        <dbReference type="ARBA" id="ARBA00022842"/>
    </source>
</evidence>
<evidence type="ECO:0000256" key="6">
    <source>
        <dbReference type="ARBA" id="ARBA00022723"/>
    </source>
</evidence>
<dbReference type="Gene3D" id="3.90.550.10">
    <property type="entry name" value="Spore Coat Polysaccharide Biosynthesis Protein SpsA, Chain A"/>
    <property type="match status" value="1"/>
</dbReference>
<dbReference type="GO" id="GO:0046872">
    <property type="term" value="F:metal ion binding"/>
    <property type="evidence" value="ECO:0007669"/>
    <property type="project" value="UniProtKB-KW"/>
</dbReference>
<dbReference type="Proteomes" id="UP000265540">
    <property type="component" value="Unassembled WGS sequence"/>
</dbReference>
<feature type="domain" description="Nucleotidyl transferase" evidence="9">
    <location>
        <begin position="2"/>
        <end position="231"/>
    </location>
</feature>
<dbReference type="PANTHER" id="PTHR43532:SF1">
    <property type="entry name" value="GLUCOSE-1-PHOSPHATE THYMIDYLYLTRANSFERASE 1"/>
    <property type="match status" value="1"/>
</dbReference>
<comment type="catalytic activity">
    <reaction evidence="8">
        <text>dTTP + alpha-D-glucose 1-phosphate + H(+) = dTDP-alpha-D-glucose + diphosphate</text>
        <dbReference type="Rhea" id="RHEA:15225"/>
        <dbReference type="ChEBI" id="CHEBI:15378"/>
        <dbReference type="ChEBI" id="CHEBI:33019"/>
        <dbReference type="ChEBI" id="CHEBI:37568"/>
        <dbReference type="ChEBI" id="CHEBI:57477"/>
        <dbReference type="ChEBI" id="CHEBI:58601"/>
        <dbReference type="EC" id="2.7.7.24"/>
    </reaction>
</comment>
<evidence type="ECO:0000256" key="5">
    <source>
        <dbReference type="ARBA" id="ARBA00022695"/>
    </source>
</evidence>
<keyword evidence="6" id="KW-0479">Metal-binding</keyword>
<name>A0A3A4ZB32_UNCKA</name>
<dbReference type="GO" id="GO:0008879">
    <property type="term" value="F:glucose-1-phosphate thymidylyltransferase activity"/>
    <property type="evidence" value="ECO:0007669"/>
    <property type="project" value="UniProtKB-EC"/>
</dbReference>
<sequence>MKGIICAGGKGTRLYPLTRATNKHLLPIYNKPMIYYPIQTLVNTGIKDILIVVSEPHSGDFINVLRNGEEFGLKKVEYAFQDESISGISGAISCGGSFADNDNIVVILGDNTTDADIKKDVENFKKGAKVFLKQVDNPNRFGVPVFDENKNILTIEEKPKNPKSNYGVTGLYIYDNTVFERIKKLKPSARGELEVTDLNNSYIEDNLLEWSELPGFWNDAGTFESLFLSNQYWANKER</sequence>
<keyword evidence="5" id="KW-0548">Nucleotidyltransferase</keyword>
<protein>
    <recommendedName>
        <fullName evidence="3">glucose-1-phosphate thymidylyltransferase</fullName>
        <ecNumber evidence="3">2.7.7.24</ecNumber>
    </recommendedName>
</protein>
<dbReference type="EC" id="2.7.7.24" evidence="3"/>
<evidence type="ECO:0000256" key="4">
    <source>
        <dbReference type="ARBA" id="ARBA00022679"/>
    </source>
</evidence>
<gene>
    <name evidence="10" type="ORF">C4561_04945</name>
</gene>
<evidence type="ECO:0000256" key="3">
    <source>
        <dbReference type="ARBA" id="ARBA00012461"/>
    </source>
</evidence>
<dbReference type="EMBL" id="QZJF01000021">
    <property type="protein sequence ID" value="RJR26471.1"/>
    <property type="molecule type" value="Genomic_DNA"/>
</dbReference>
<evidence type="ECO:0000256" key="2">
    <source>
        <dbReference type="ARBA" id="ARBA00010480"/>
    </source>
</evidence>
<dbReference type="InterPro" id="IPR005835">
    <property type="entry name" value="NTP_transferase_dom"/>
</dbReference>
<dbReference type="InterPro" id="IPR005907">
    <property type="entry name" value="G1P_thy_trans_s"/>
</dbReference>
<keyword evidence="4" id="KW-0808">Transferase</keyword>